<feature type="transmembrane region" description="Helical" evidence="1">
    <location>
        <begin position="6"/>
        <end position="22"/>
    </location>
</feature>
<gene>
    <name evidence="2" type="ORF">PGH26_00070</name>
</gene>
<keyword evidence="1" id="KW-0472">Membrane</keyword>
<protein>
    <submittedName>
        <fullName evidence="2">Uncharacterized protein</fullName>
    </submittedName>
</protein>
<feature type="transmembrane region" description="Helical" evidence="1">
    <location>
        <begin position="61"/>
        <end position="83"/>
    </location>
</feature>
<evidence type="ECO:0000256" key="1">
    <source>
        <dbReference type="SAM" id="Phobius"/>
    </source>
</evidence>
<sequence>MILIVVGIIACLTFVIPAFLAVTNGKKRKPPRIISYVVGGLLIFHWIFFLVNGYALLPPSIADAVFTPIWLALCLAGAITAISEFMNNKIIAIPMAGLTIISLLFTVLSYGISN</sequence>
<keyword evidence="3" id="KW-1185">Reference proteome</keyword>
<proteinExistence type="predicted"/>
<accession>A0ABZ0KWX1</accession>
<dbReference type="Proteomes" id="UP001303532">
    <property type="component" value="Chromosome"/>
</dbReference>
<dbReference type="EMBL" id="CP116341">
    <property type="protein sequence ID" value="WOV84378.1"/>
    <property type="molecule type" value="Genomic_DNA"/>
</dbReference>
<evidence type="ECO:0000313" key="3">
    <source>
        <dbReference type="Proteomes" id="UP001303532"/>
    </source>
</evidence>
<feature type="transmembrane region" description="Helical" evidence="1">
    <location>
        <begin position="34"/>
        <end position="55"/>
    </location>
</feature>
<keyword evidence="1" id="KW-0812">Transmembrane</keyword>
<feature type="transmembrane region" description="Helical" evidence="1">
    <location>
        <begin position="90"/>
        <end position="112"/>
    </location>
</feature>
<keyword evidence="1" id="KW-1133">Transmembrane helix</keyword>
<evidence type="ECO:0000313" key="2">
    <source>
        <dbReference type="EMBL" id="WOV84378.1"/>
    </source>
</evidence>
<reference evidence="2 3" key="1">
    <citation type="submission" date="2023-01" db="EMBL/GenBank/DDBJ databases">
        <title>Sporosarcina sp. nov., isolated from Korean tranditional fermented seafood 'Jeotgal'.</title>
        <authorList>
            <person name="Yang A.-I."/>
        </authorList>
    </citation>
    <scope>NUCLEOTIDE SEQUENCE [LARGE SCALE GENOMIC DNA]</scope>
    <source>
        <strain evidence="2 3">B2O-1</strain>
    </source>
</reference>
<dbReference type="RefSeq" id="WP_323692035.1">
    <property type="nucleotide sequence ID" value="NZ_CP116341.1"/>
</dbReference>
<organism evidence="2 3">
    <name type="scientific">Sporosarcina jeotgali</name>
    <dbReference type="NCBI Taxonomy" id="3020056"/>
    <lineage>
        <taxon>Bacteria</taxon>
        <taxon>Bacillati</taxon>
        <taxon>Bacillota</taxon>
        <taxon>Bacilli</taxon>
        <taxon>Bacillales</taxon>
        <taxon>Caryophanaceae</taxon>
        <taxon>Sporosarcina</taxon>
    </lineage>
</organism>
<name>A0ABZ0KWX1_9BACL</name>